<feature type="compositionally biased region" description="Basic and acidic residues" evidence="1">
    <location>
        <begin position="170"/>
        <end position="194"/>
    </location>
</feature>
<feature type="region of interest" description="Disordered" evidence="1">
    <location>
        <begin position="1"/>
        <end position="231"/>
    </location>
</feature>
<accession>A0A9P0Q2F7</accession>
<organism evidence="3 4">
    <name type="scientific">Acanthoscelides obtectus</name>
    <name type="common">Bean weevil</name>
    <name type="synonym">Bruchus obtectus</name>
    <dbReference type="NCBI Taxonomy" id="200917"/>
    <lineage>
        <taxon>Eukaryota</taxon>
        <taxon>Metazoa</taxon>
        <taxon>Ecdysozoa</taxon>
        <taxon>Arthropoda</taxon>
        <taxon>Hexapoda</taxon>
        <taxon>Insecta</taxon>
        <taxon>Pterygota</taxon>
        <taxon>Neoptera</taxon>
        <taxon>Endopterygota</taxon>
        <taxon>Coleoptera</taxon>
        <taxon>Polyphaga</taxon>
        <taxon>Cucujiformia</taxon>
        <taxon>Chrysomeloidea</taxon>
        <taxon>Chrysomelidae</taxon>
        <taxon>Bruchinae</taxon>
        <taxon>Bruchini</taxon>
        <taxon>Acanthoscelides</taxon>
    </lineage>
</organism>
<dbReference type="PANTHER" id="PTHR22426:SF2">
    <property type="entry name" value="ARGININE_SERINE-RICH COILED-COIL PROTEIN 2"/>
    <property type="match status" value="1"/>
</dbReference>
<dbReference type="OrthoDB" id="1928974at2759"/>
<dbReference type="PANTHER" id="PTHR22426">
    <property type="entry name" value="ARGININE_SERINE-RICH COILED-COIL PROTEIN 2"/>
    <property type="match status" value="1"/>
</dbReference>
<keyword evidence="4" id="KW-1185">Reference proteome</keyword>
<evidence type="ECO:0000259" key="2">
    <source>
        <dbReference type="Pfam" id="PF15477"/>
    </source>
</evidence>
<dbReference type="AlphaFoldDB" id="A0A9P0Q2F7"/>
<reference evidence="3" key="1">
    <citation type="submission" date="2022-03" db="EMBL/GenBank/DDBJ databases">
        <authorList>
            <person name="Sayadi A."/>
        </authorList>
    </citation>
    <scope>NUCLEOTIDE SEQUENCE</scope>
</reference>
<dbReference type="EMBL" id="CAKOFQ010007783">
    <property type="protein sequence ID" value="CAH2008105.1"/>
    <property type="molecule type" value="Genomic_DNA"/>
</dbReference>
<comment type="caution">
    <text evidence="3">The sequence shown here is derived from an EMBL/GenBank/DDBJ whole genome shotgun (WGS) entry which is preliminary data.</text>
</comment>
<name>A0A9P0Q2F7_ACAOB</name>
<proteinExistence type="predicted"/>
<protein>
    <recommendedName>
        <fullName evidence="2">Small acidic protein-like domain-containing protein</fullName>
    </recommendedName>
</protein>
<dbReference type="Proteomes" id="UP001152888">
    <property type="component" value="Unassembled WGS sequence"/>
</dbReference>
<dbReference type="Pfam" id="PF15477">
    <property type="entry name" value="SMAP"/>
    <property type="match status" value="1"/>
</dbReference>
<evidence type="ECO:0000313" key="4">
    <source>
        <dbReference type="Proteomes" id="UP001152888"/>
    </source>
</evidence>
<sequence length="355" mass="42152">MNSLLSYGSDDDFDDSPDERSVPVESSRNIRKQDDTNYDEVQMSLSEDSNDESKSSPAQRGRYSPKNKEDKRRKDRPDRDRYMGKEKDEDRNGRSSKDDDRERGRNRLSDSRGRDRDRHRDEDRGRWDERRGRSRDRSRERERYSVRDKYSRDKPFDRDRRDRDRRRSKSPRDGERPKSRSRSPRRDRSRSNSRERRRFPYKKFERGANREKFERMGFEPKKTDSSYAAMASGDEQKDRFFVPGITGRFREQIEKRKLLWQKKEEETPKQGPSKAPVATKVWEATTFAQDTDGKVANKFKRLMGMKDVGEGSKPATDVLKKQEEMFSSMEQQYEVARTATHTMRGVGLGFGSYQR</sequence>
<dbReference type="InterPro" id="IPR028124">
    <property type="entry name" value="SMAP_dom"/>
</dbReference>
<gene>
    <name evidence="3" type="ORF">ACAOBT_LOCUS30018</name>
</gene>
<feature type="domain" description="Small acidic protein-like" evidence="2">
    <location>
        <begin position="282"/>
        <end position="349"/>
    </location>
</feature>
<feature type="compositionally biased region" description="Basic and acidic residues" evidence="1">
    <location>
        <begin position="66"/>
        <end position="162"/>
    </location>
</feature>
<feature type="compositionally biased region" description="Basic and acidic residues" evidence="1">
    <location>
        <begin position="202"/>
        <end position="224"/>
    </location>
</feature>
<evidence type="ECO:0000256" key="1">
    <source>
        <dbReference type="SAM" id="MobiDB-lite"/>
    </source>
</evidence>
<evidence type="ECO:0000313" key="3">
    <source>
        <dbReference type="EMBL" id="CAH2008105.1"/>
    </source>
</evidence>